<keyword evidence="2" id="KW-0547">Nucleotide-binding</keyword>
<evidence type="ECO:0000256" key="1">
    <source>
        <dbReference type="ARBA" id="ARBA00022679"/>
    </source>
</evidence>
<accession>A0A482W284</accession>
<dbReference type="PANTHER" id="PTHR11042:SF136">
    <property type="entry name" value="EIF-2-ALPHA KINASE GCN2"/>
    <property type="match status" value="1"/>
</dbReference>
<dbReference type="SUPFAM" id="SSF56112">
    <property type="entry name" value="Protein kinase-like (PK-like)"/>
    <property type="match status" value="1"/>
</dbReference>
<dbReference type="Proteomes" id="UP000292052">
    <property type="component" value="Unassembled WGS sequence"/>
</dbReference>
<organism evidence="7 8">
    <name type="scientific">Asbolus verrucosus</name>
    <name type="common">Desert ironclad beetle</name>
    <dbReference type="NCBI Taxonomy" id="1661398"/>
    <lineage>
        <taxon>Eukaryota</taxon>
        <taxon>Metazoa</taxon>
        <taxon>Ecdysozoa</taxon>
        <taxon>Arthropoda</taxon>
        <taxon>Hexapoda</taxon>
        <taxon>Insecta</taxon>
        <taxon>Pterygota</taxon>
        <taxon>Neoptera</taxon>
        <taxon>Endopterygota</taxon>
        <taxon>Coleoptera</taxon>
        <taxon>Polyphaga</taxon>
        <taxon>Cucujiformia</taxon>
        <taxon>Tenebrionidae</taxon>
        <taxon>Pimeliinae</taxon>
        <taxon>Asbolus</taxon>
    </lineage>
</organism>
<gene>
    <name evidence="7" type="ORF">BDFB_000720</name>
</gene>
<feature type="domain" description="Protein kinase" evidence="6">
    <location>
        <begin position="1"/>
        <end position="333"/>
    </location>
</feature>
<dbReference type="GO" id="GO:0005634">
    <property type="term" value="C:nucleus"/>
    <property type="evidence" value="ECO:0007669"/>
    <property type="project" value="TreeGrafter"/>
</dbReference>
<evidence type="ECO:0000256" key="4">
    <source>
        <dbReference type="ARBA" id="ARBA00022840"/>
    </source>
</evidence>
<dbReference type="EMBL" id="QDEB01039479">
    <property type="protein sequence ID" value="RZC38849.1"/>
    <property type="molecule type" value="Genomic_DNA"/>
</dbReference>
<evidence type="ECO:0000313" key="8">
    <source>
        <dbReference type="Proteomes" id="UP000292052"/>
    </source>
</evidence>
<name>A0A482W284_ASBVE</name>
<dbReference type="GO" id="GO:0004694">
    <property type="term" value="F:eukaryotic translation initiation factor 2alpha kinase activity"/>
    <property type="evidence" value="ECO:0007669"/>
    <property type="project" value="TreeGrafter"/>
</dbReference>
<protein>
    <submittedName>
        <fullName evidence="7">Pkinase domain containing protein</fullName>
    </submittedName>
</protein>
<dbReference type="Gene3D" id="1.10.510.10">
    <property type="entry name" value="Transferase(Phosphotransferase) domain 1"/>
    <property type="match status" value="2"/>
</dbReference>
<dbReference type="GO" id="GO:0005829">
    <property type="term" value="C:cytosol"/>
    <property type="evidence" value="ECO:0007669"/>
    <property type="project" value="TreeGrafter"/>
</dbReference>
<evidence type="ECO:0000256" key="3">
    <source>
        <dbReference type="ARBA" id="ARBA00022777"/>
    </source>
</evidence>
<evidence type="ECO:0000259" key="6">
    <source>
        <dbReference type="PROSITE" id="PS50011"/>
    </source>
</evidence>
<dbReference type="OrthoDB" id="6738467at2759"/>
<dbReference type="SMART" id="SM00220">
    <property type="entry name" value="S_TKc"/>
    <property type="match status" value="1"/>
</dbReference>
<keyword evidence="1" id="KW-0808">Transferase</keyword>
<comment type="similarity">
    <text evidence="5">Belongs to the protein kinase superfamily. Ser/Thr protein kinase family. GCN2 subfamily.</text>
</comment>
<dbReference type="GO" id="GO:1990625">
    <property type="term" value="P:negative regulation of cytoplasmic translational initiation in response to stress"/>
    <property type="evidence" value="ECO:0007669"/>
    <property type="project" value="TreeGrafter"/>
</dbReference>
<comment type="caution">
    <text evidence="7">The sequence shown here is derived from an EMBL/GenBank/DDBJ whole genome shotgun (WGS) entry which is preliminary data.</text>
</comment>
<dbReference type="STRING" id="1661398.A0A482W284"/>
<dbReference type="InterPro" id="IPR050339">
    <property type="entry name" value="CC_SR_Kinase"/>
</dbReference>
<keyword evidence="4" id="KW-0067">ATP-binding</keyword>
<keyword evidence="3 7" id="KW-0418">Kinase</keyword>
<dbReference type="PROSITE" id="PS50011">
    <property type="entry name" value="PROTEIN_KINASE_DOM"/>
    <property type="match status" value="1"/>
</dbReference>
<dbReference type="Pfam" id="PF00069">
    <property type="entry name" value="Pkinase"/>
    <property type="match status" value="1"/>
</dbReference>
<evidence type="ECO:0000313" key="7">
    <source>
        <dbReference type="EMBL" id="RZC38849.1"/>
    </source>
</evidence>
<dbReference type="PANTHER" id="PTHR11042">
    <property type="entry name" value="EUKARYOTIC TRANSLATION INITIATION FACTOR 2-ALPHA KINASE EIF2-ALPHA KINASE -RELATED"/>
    <property type="match status" value="1"/>
</dbReference>
<feature type="non-terminal residue" evidence="7">
    <location>
        <position position="564"/>
    </location>
</feature>
<dbReference type="AlphaFoldDB" id="A0A482W284"/>
<evidence type="ECO:0000256" key="5">
    <source>
        <dbReference type="ARBA" id="ARBA00037982"/>
    </source>
</evidence>
<evidence type="ECO:0000256" key="2">
    <source>
        <dbReference type="ARBA" id="ARBA00022741"/>
    </source>
</evidence>
<dbReference type="GO" id="GO:0005524">
    <property type="term" value="F:ATP binding"/>
    <property type="evidence" value="ECO:0007669"/>
    <property type="project" value="UniProtKB-KW"/>
</dbReference>
<dbReference type="InterPro" id="IPR008271">
    <property type="entry name" value="Ser/Thr_kinase_AS"/>
</dbReference>
<dbReference type="InterPro" id="IPR000719">
    <property type="entry name" value="Prot_kinase_dom"/>
</dbReference>
<dbReference type="PROSITE" id="PS00108">
    <property type="entry name" value="PROTEIN_KINASE_ST"/>
    <property type="match status" value="1"/>
</dbReference>
<sequence length="564" mass="65109">MQTKRRCDDKEFAVKIIKFESNAEYAGKYRREAKMLSLLDHNNIVRYYNSWIETAKISRSEYEDLKSDSENSLSSEIDNLSKNGYIAETNQDGDDCQNEENDEKTELSHENVELNYLFIQMELCDKRTLRTAIIDDLYLEETRVAKYFKEICEGLLHMHNMHIVHRDLKPENIFLTSGDVIKIGDFAEEIFGSLTDVCGTNVYIAPELIGLAHYAAKNNITKLRRYSVGKTFEEGYFLPSETQECVFEAISSESDDYVNDAEILYIAKEICDGVLKSEMGEICFFINHRSIFSTILRHCKIADNNATVFTNMMIEFSKYENIYLSPLLMNEKIYSSMMFKAELKEKAVIATGGRFDSLIKQCMRQNRAVLMMKLDLFLVLSFMLKKKQLRFLKVNDEAAGCSSKNVTRLEQDFILGESLGYGGFGQIVKTLSSEICKLSENGYISNKSAVDRDYDEDDEMEDDEEDSWISFEADSKQVKYLLIQMELCEKRTLRTAIDSGLYLEEAKITKYFREICEELLSLIMCKKIKSKSYGGTLWEKFLMKATFFQQKHKNVSSKPSVVSQ</sequence>
<reference evidence="7 8" key="1">
    <citation type="submission" date="2017-03" db="EMBL/GenBank/DDBJ databases">
        <title>Genome of the blue death feigning beetle - Asbolus verrucosus.</title>
        <authorList>
            <person name="Rider S.D."/>
        </authorList>
    </citation>
    <scope>NUCLEOTIDE SEQUENCE [LARGE SCALE GENOMIC DNA]</scope>
    <source>
        <strain evidence="7">Butters</strain>
        <tissue evidence="7">Head and leg muscle</tissue>
    </source>
</reference>
<dbReference type="InterPro" id="IPR011009">
    <property type="entry name" value="Kinase-like_dom_sf"/>
</dbReference>
<dbReference type="Gene3D" id="3.30.200.20">
    <property type="entry name" value="Phosphorylase Kinase, domain 1"/>
    <property type="match status" value="1"/>
</dbReference>
<proteinExistence type="inferred from homology"/>
<keyword evidence="8" id="KW-1185">Reference proteome</keyword>